<dbReference type="GO" id="GO:0006508">
    <property type="term" value="P:proteolysis"/>
    <property type="evidence" value="ECO:0007669"/>
    <property type="project" value="InterPro"/>
</dbReference>
<dbReference type="GO" id="GO:0004190">
    <property type="term" value="F:aspartic-type endopeptidase activity"/>
    <property type="evidence" value="ECO:0007669"/>
    <property type="project" value="InterPro"/>
</dbReference>
<sequence>MRPLWVQEAWILGLLEEADLRSLWEEGPSIRSFPVLQPDQARWDVAGEGREDAKLGRSPGLNLGPCCFFGASNGFVRESAVMELDLLLGESRGYWNYHAPTKWFGQAKASEKINNDRANLLFDTGAEISILDIAFARKIGCQIDESERQECVGSGGVRVYHGKTYPHQGHPERELGIHF</sequence>
<gene>
    <name evidence="1" type="ORF">PBS003_LOCUS7538</name>
    <name evidence="2" type="ORF">PBS003_LOCUS7545</name>
</gene>
<evidence type="ECO:0008006" key="4">
    <source>
        <dbReference type="Google" id="ProtNLM"/>
    </source>
</evidence>
<dbReference type="Proteomes" id="UP001160483">
    <property type="component" value="Unassembled WGS sequence"/>
</dbReference>
<reference evidence="2" key="1">
    <citation type="submission" date="2021-11" db="EMBL/GenBank/DDBJ databases">
        <authorList>
            <person name="Islam A."/>
            <person name="Islam S."/>
            <person name="Flora M.S."/>
            <person name="Rahman M."/>
            <person name="Ziaur R.M."/>
            <person name="Epstein J.H."/>
            <person name="Hassan M."/>
            <person name="Klassen M."/>
            <person name="Woodard K."/>
            <person name="Webb A."/>
            <person name="Webby R.J."/>
            <person name="El Zowalaty M.E."/>
        </authorList>
    </citation>
    <scope>NUCLEOTIDE SEQUENCE</scope>
    <source>
        <strain evidence="2">Pbs3</strain>
    </source>
</reference>
<evidence type="ECO:0000313" key="2">
    <source>
        <dbReference type="EMBL" id="CAH0480934.1"/>
    </source>
</evidence>
<organism evidence="2 3">
    <name type="scientific">Peronospora belbahrii</name>
    <dbReference type="NCBI Taxonomy" id="622444"/>
    <lineage>
        <taxon>Eukaryota</taxon>
        <taxon>Sar</taxon>
        <taxon>Stramenopiles</taxon>
        <taxon>Oomycota</taxon>
        <taxon>Peronosporomycetes</taxon>
        <taxon>Peronosporales</taxon>
        <taxon>Peronosporaceae</taxon>
        <taxon>Peronospora</taxon>
    </lineage>
</organism>
<dbReference type="SUPFAM" id="SSF50630">
    <property type="entry name" value="Acid proteases"/>
    <property type="match status" value="1"/>
</dbReference>
<proteinExistence type="predicted"/>
<dbReference type="AlphaFoldDB" id="A0AAU9L4T1"/>
<accession>A0AAU9L4T1</accession>
<dbReference type="EMBL" id="CAKKTJ010000326">
    <property type="protein sequence ID" value="CAH0480934.1"/>
    <property type="molecule type" value="Genomic_DNA"/>
</dbReference>
<evidence type="ECO:0000313" key="3">
    <source>
        <dbReference type="Proteomes" id="UP001160483"/>
    </source>
</evidence>
<name>A0AAU9L4T1_9STRA</name>
<dbReference type="InterPro" id="IPR021109">
    <property type="entry name" value="Peptidase_aspartic_dom_sf"/>
</dbReference>
<dbReference type="InterPro" id="IPR001969">
    <property type="entry name" value="Aspartic_peptidase_AS"/>
</dbReference>
<protein>
    <recommendedName>
        <fullName evidence="4">Peptidase A2 domain-containing protein</fullName>
    </recommendedName>
</protein>
<evidence type="ECO:0000313" key="1">
    <source>
        <dbReference type="EMBL" id="CAH0480927.1"/>
    </source>
</evidence>
<comment type="caution">
    <text evidence="2">The sequence shown here is derived from an EMBL/GenBank/DDBJ whole genome shotgun (WGS) entry which is preliminary data.</text>
</comment>
<dbReference type="EMBL" id="CAKKTJ010000326">
    <property type="protein sequence ID" value="CAH0480927.1"/>
    <property type="molecule type" value="Genomic_DNA"/>
</dbReference>
<dbReference type="PROSITE" id="PS00141">
    <property type="entry name" value="ASP_PROTEASE"/>
    <property type="match status" value="1"/>
</dbReference>
<dbReference type="Gene3D" id="2.40.70.10">
    <property type="entry name" value="Acid Proteases"/>
    <property type="match status" value="1"/>
</dbReference>